<gene>
    <name evidence="1" type="ORF">C0029_08080</name>
</gene>
<dbReference type="RefSeq" id="WP_084198985.1">
    <property type="nucleotide sequence ID" value="NZ_BMYL01000002.1"/>
</dbReference>
<reference evidence="1 2" key="1">
    <citation type="submission" date="2018-01" db="EMBL/GenBank/DDBJ databases">
        <title>The draft genome sequence of Halioglobus japonicus S1-36.</title>
        <authorList>
            <person name="Du Z.-J."/>
            <person name="Shi M.-J."/>
        </authorList>
    </citation>
    <scope>NUCLEOTIDE SEQUENCE [LARGE SCALE GENOMIC DNA]</scope>
    <source>
        <strain evidence="1 2">S1-36</strain>
    </source>
</reference>
<evidence type="ECO:0000313" key="1">
    <source>
        <dbReference type="EMBL" id="PLW86374.1"/>
    </source>
</evidence>
<protein>
    <submittedName>
        <fullName evidence="1">Uncharacterized protein</fullName>
    </submittedName>
</protein>
<name>A0AAP8MFA0_9GAMM</name>
<dbReference type="EMBL" id="PKUR01000002">
    <property type="protein sequence ID" value="PLW86374.1"/>
    <property type="molecule type" value="Genomic_DNA"/>
</dbReference>
<evidence type="ECO:0000313" key="2">
    <source>
        <dbReference type="Proteomes" id="UP000235162"/>
    </source>
</evidence>
<proteinExistence type="predicted"/>
<comment type="caution">
    <text evidence="1">The sequence shown here is derived from an EMBL/GenBank/DDBJ whole genome shotgun (WGS) entry which is preliminary data.</text>
</comment>
<dbReference type="Proteomes" id="UP000235162">
    <property type="component" value="Unassembled WGS sequence"/>
</dbReference>
<accession>A0AAP8MFA0</accession>
<sequence length="73" mass="8369">MDTRAQEVPDWSSFDDRCEITVQELPKLSGETVRIATVTFYDKESGAKTCFAGEYSHERMEDSITNIIRHGRL</sequence>
<organism evidence="1 2">
    <name type="scientific">Halioglobus japonicus</name>
    <dbReference type="NCBI Taxonomy" id="930805"/>
    <lineage>
        <taxon>Bacteria</taxon>
        <taxon>Pseudomonadati</taxon>
        <taxon>Pseudomonadota</taxon>
        <taxon>Gammaproteobacteria</taxon>
        <taxon>Cellvibrionales</taxon>
        <taxon>Halieaceae</taxon>
        <taxon>Halioglobus</taxon>
    </lineage>
</organism>
<dbReference type="AlphaFoldDB" id="A0AAP8MFA0"/>
<dbReference type="KEGG" id="hja:BST95_09040"/>
<keyword evidence="2" id="KW-1185">Reference proteome</keyword>